<sequence length="301" mass="32357">MRKVRSTKQSGAIRLFEGEKWLVLTSVLGFLLSAFCGLWVLAFGSEAAPGGNILNAFSFNAAIGIFLLSTAAILPYSGLGSKSRAFFRYPYIVLALYSYAAETVQNFRGVNPRFVVGGTPFDEAVGNIFAFVALLLVLFYLAVAITYFPPKVYANYPEFATGIRYAMVAVTLSFAAGIWISVNQGRTVGLHGNIIWLHGLGFHALQAIPLVGWLAERSSLSRATRLRLVQVAGIAYVLGLIAIGWQTVLGHAVLEWSVPTVAAGACFLIALVAGIRVLGNTPADRIFTPSAAPAPRRSRVL</sequence>
<keyword evidence="1" id="KW-0472">Membrane</keyword>
<protein>
    <submittedName>
        <fullName evidence="2">Uncharacterized protein</fullName>
    </submittedName>
</protein>
<keyword evidence="1" id="KW-0812">Transmembrane</keyword>
<evidence type="ECO:0000313" key="2">
    <source>
        <dbReference type="EMBL" id="GIO69610.1"/>
    </source>
</evidence>
<reference evidence="2 3" key="1">
    <citation type="submission" date="2021-03" db="EMBL/GenBank/DDBJ databases">
        <title>Antimicrobial resistance genes in bacteria isolated from Japanese honey, and their potential for conferring macrolide and lincosamide resistance in the American foulbrood pathogen Paenibacillus larvae.</title>
        <authorList>
            <person name="Okamoto M."/>
            <person name="Kumagai M."/>
            <person name="Kanamori H."/>
            <person name="Takamatsu D."/>
        </authorList>
    </citation>
    <scope>NUCLEOTIDE SEQUENCE [LARGE SCALE GENOMIC DNA]</scope>
    <source>
        <strain evidence="2 3">J21TS3</strain>
    </source>
</reference>
<dbReference type="Proteomes" id="UP000680638">
    <property type="component" value="Unassembled WGS sequence"/>
</dbReference>
<feature type="transmembrane region" description="Helical" evidence="1">
    <location>
        <begin position="226"/>
        <end position="245"/>
    </location>
</feature>
<evidence type="ECO:0000313" key="3">
    <source>
        <dbReference type="Proteomes" id="UP000680638"/>
    </source>
</evidence>
<name>A0ABQ4M250_9BACL</name>
<feature type="transmembrane region" description="Helical" evidence="1">
    <location>
        <begin position="162"/>
        <end position="182"/>
    </location>
</feature>
<comment type="caution">
    <text evidence="2">The sequence shown here is derived from an EMBL/GenBank/DDBJ whole genome shotgun (WGS) entry which is preliminary data.</text>
</comment>
<accession>A0ABQ4M250</accession>
<feature type="transmembrane region" description="Helical" evidence="1">
    <location>
        <begin position="53"/>
        <end position="74"/>
    </location>
</feature>
<feature type="transmembrane region" description="Helical" evidence="1">
    <location>
        <begin position="124"/>
        <end position="150"/>
    </location>
</feature>
<proteinExistence type="predicted"/>
<feature type="transmembrane region" description="Helical" evidence="1">
    <location>
        <begin position="194"/>
        <end position="214"/>
    </location>
</feature>
<keyword evidence="3" id="KW-1185">Reference proteome</keyword>
<dbReference type="EMBL" id="BORW01000034">
    <property type="protein sequence ID" value="GIO69610.1"/>
    <property type="molecule type" value="Genomic_DNA"/>
</dbReference>
<feature type="transmembrane region" description="Helical" evidence="1">
    <location>
        <begin position="257"/>
        <end position="278"/>
    </location>
</feature>
<gene>
    <name evidence="2" type="ORF">J21TS3_44310</name>
</gene>
<keyword evidence="1" id="KW-1133">Transmembrane helix</keyword>
<feature type="transmembrane region" description="Helical" evidence="1">
    <location>
        <begin position="21"/>
        <end position="41"/>
    </location>
</feature>
<dbReference type="RefSeq" id="WP_246537167.1">
    <property type="nucleotide sequence ID" value="NZ_BORW01000034.1"/>
</dbReference>
<organism evidence="2 3">
    <name type="scientific">Paenibacillus cookii</name>
    <dbReference type="NCBI Taxonomy" id="157839"/>
    <lineage>
        <taxon>Bacteria</taxon>
        <taxon>Bacillati</taxon>
        <taxon>Bacillota</taxon>
        <taxon>Bacilli</taxon>
        <taxon>Bacillales</taxon>
        <taxon>Paenibacillaceae</taxon>
        <taxon>Paenibacillus</taxon>
    </lineage>
</organism>
<evidence type="ECO:0000256" key="1">
    <source>
        <dbReference type="SAM" id="Phobius"/>
    </source>
</evidence>
<feature type="transmembrane region" description="Helical" evidence="1">
    <location>
        <begin position="86"/>
        <end position="104"/>
    </location>
</feature>